<protein>
    <recommendedName>
        <fullName evidence="9">C2H2-type domain-containing protein</fullName>
    </recommendedName>
</protein>
<comment type="subcellular location">
    <subcellularLocation>
        <location evidence="1">Nucleus</location>
    </subcellularLocation>
</comment>
<dbReference type="GO" id="GO:0005634">
    <property type="term" value="C:nucleus"/>
    <property type="evidence" value="ECO:0007669"/>
    <property type="project" value="UniProtKB-SubCell"/>
</dbReference>
<name>E3NCY1_CAERE</name>
<evidence type="ECO:0000256" key="1">
    <source>
        <dbReference type="ARBA" id="ARBA00004123"/>
    </source>
</evidence>
<dbReference type="HOGENOM" id="CLU_834810_0_0_1"/>
<dbReference type="PROSITE" id="PS50157">
    <property type="entry name" value="ZINC_FINGER_C2H2_2"/>
    <property type="match status" value="2"/>
</dbReference>
<keyword evidence="4 7" id="KW-0863">Zinc-finger</keyword>
<keyword evidence="6" id="KW-0539">Nucleus</keyword>
<feature type="region of interest" description="Disordered" evidence="8">
    <location>
        <begin position="309"/>
        <end position="333"/>
    </location>
</feature>
<evidence type="ECO:0000313" key="10">
    <source>
        <dbReference type="EMBL" id="EFO93395.1"/>
    </source>
</evidence>
<evidence type="ECO:0000259" key="9">
    <source>
        <dbReference type="PROSITE" id="PS50157"/>
    </source>
</evidence>
<dbReference type="SUPFAM" id="SSF57667">
    <property type="entry name" value="beta-beta-alpha zinc fingers"/>
    <property type="match status" value="2"/>
</dbReference>
<proteinExistence type="predicted"/>
<dbReference type="InterPro" id="IPR013087">
    <property type="entry name" value="Znf_C2H2_type"/>
</dbReference>
<dbReference type="InParanoid" id="E3NCY1"/>
<evidence type="ECO:0000256" key="7">
    <source>
        <dbReference type="PROSITE-ProRule" id="PRU00042"/>
    </source>
</evidence>
<evidence type="ECO:0000313" key="11">
    <source>
        <dbReference type="Proteomes" id="UP000008281"/>
    </source>
</evidence>
<evidence type="ECO:0000256" key="4">
    <source>
        <dbReference type="ARBA" id="ARBA00022771"/>
    </source>
</evidence>
<dbReference type="SMART" id="SM00355">
    <property type="entry name" value="ZnF_C2H2"/>
    <property type="match status" value="3"/>
</dbReference>
<dbReference type="Proteomes" id="UP000008281">
    <property type="component" value="Unassembled WGS sequence"/>
</dbReference>
<dbReference type="OrthoDB" id="3437960at2759"/>
<dbReference type="AlphaFoldDB" id="E3NCY1"/>
<evidence type="ECO:0000256" key="3">
    <source>
        <dbReference type="ARBA" id="ARBA00022737"/>
    </source>
</evidence>
<reference evidence="10" key="1">
    <citation type="submission" date="2007-07" db="EMBL/GenBank/DDBJ databases">
        <title>PCAP assembly of the Caenorhabditis remanei genome.</title>
        <authorList>
            <consortium name="The Caenorhabditis remanei Sequencing Consortium"/>
            <person name="Wilson R.K."/>
        </authorList>
    </citation>
    <scope>NUCLEOTIDE SEQUENCE [LARGE SCALE GENOMIC DNA]</scope>
    <source>
        <strain evidence="10">PB4641</strain>
    </source>
</reference>
<dbReference type="Pfam" id="PF00096">
    <property type="entry name" value="zf-C2H2"/>
    <property type="match status" value="1"/>
</dbReference>
<keyword evidence="11" id="KW-1185">Reference proteome</keyword>
<keyword evidence="5" id="KW-0862">Zinc</keyword>
<sequence length="333" mass="37905">MPFNHFSLAHQSFNRIGYPFAVTHGGNKSLAITSTSEELCAETNSITTPVHCFEEYQYENLLRSLSLPKLKIRETDFEINPPTRTYFDLDEQVEHEYAVIFPANNTFHSGRNLSGSPTLLGNDEEVPQNKDVESSQLSSLTVLPTFKKCPKFNALETKARAHSGEQPVSLSIPVLESSMNKHELAHTETKKFQCNFCLTICSSNSNLKRHLNRKHSTKEPFQCEICGHTFAIKGEMNRHKKIHLPSGYMITCRTCNQPFKNSFRLRNHQMKSTCNVEDGTLMEVKEIVNVNPIPKFSFQKQDELQKLESPIKGQATSERNQPQTVDRELVVTE</sequence>
<feature type="domain" description="C2H2-type" evidence="9">
    <location>
        <begin position="221"/>
        <end position="243"/>
    </location>
</feature>
<evidence type="ECO:0000256" key="2">
    <source>
        <dbReference type="ARBA" id="ARBA00022723"/>
    </source>
</evidence>
<dbReference type="STRING" id="31234.E3NCY1"/>
<feature type="domain" description="C2H2-type" evidence="9">
    <location>
        <begin position="192"/>
        <end position="220"/>
    </location>
</feature>
<dbReference type="GO" id="GO:0000981">
    <property type="term" value="F:DNA-binding transcription factor activity, RNA polymerase II-specific"/>
    <property type="evidence" value="ECO:0007669"/>
    <property type="project" value="TreeGrafter"/>
</dbReference>
<dbReference type="PANTHER" id="PTHR24394">
    <property type="entry name" value="ZINC FINGER PROTEIN"/>
    <property type="match status" value="1"/>
</dbReference>
<dbReference type="eggNOG" id="KOG2461">
    <property type="taxonomic scope" value="Eukaryota"/>
</dbReference>
<evidence type="ECO:0000256" key="8">
    <source>
        <dbReference type="SAM" id="MobiDB-lite"/>
    </source>
</evidence>
<keyword evidence="3" id="KW-0677">Repeat</keyword>
<dbReference type="Gene3D" id="3.30.160.60">
    <property type="entry name" value="Classic Zinc Finger"/>
    <property type="match status" value="2"/>
</dbReference>
<dbReference type="PROSITE" id="PS00028">
    <property type="entry name" value="ZINC_FINGER_C2H2_1"/>
    <property type="match status" value="2"/>
</dbReference>
<gene>
    <name evidence="10" type="ORF">CRE_24211</name>
</gene>
<evidence type="ECO:0000256" key="5">
    <source>
        <dbReference type="ARBA" id="ARBA00022833"/>
    </source>
</evidence>
<dbReference type="GO" id="GO:0008270">
    <property type="term" value="F:zinc ion binding"/>
    <property type="evidence" value="ECO:0007669"/>
    <property type="project" value="UniProtKB-KW"/>
</dbReference>
<keyword evidence="2" id="KW-0479">Metal-binding</keyword>
<evidence type="ECO:0000256" key="6">
    <source>
        <dbReference type="ARBA" id="ARBA00023242"/>
    </source>
</evidence>
<organism evidence="11">
    <name type="scientific">Caenorhabditis remanei</name>
    <name type="common">Caenorhabditis vulgaris</name>
    <dbReference type="NCBI Taxonomy" id="31234"/>
    <lineage>
        <taxon>Eukaryota</taxon>
        <taxon>Metazoa</taxon>
        <taxon>Ecdysozoa</taxon>
        <taxon>Nematoda</taxon>
        <taxon>Chromadorea</taxon>
        <taxon>Rhabditida</taxon>
        <taxon>Rhabditina</taxon>
        <taxon>Rhabditomorpha</taxon>
        <taxon>Rhabditoidea</taxon>
        <taxon>Rhabditidae</taxon>
        <taxon>Peloderinae</taxon>
        <taxon>Caenorhabditis</taxon>
    </lineage>
</organism>
<dbReference type="PANTHER" id="PTHR24394:SF29">
    <property type="entry name" value="MYONEURIN"/>
    <property type="match status" value="1"/>
</dbReference>
<accession>E3NCY1</accession>
<dbReference type="InterPro" id="IPR036236">
    <property type="entry name" value="Znf_C2H2_sf"/>
</dbReference>
<feature type="compositionally biased region" description="Polar residues" evidence="8">
    <location>
        <begin position="314"/>
        <end position="324"/>
    </location>
</feature>
<dbReference type="EMBL" id="DS268603">
    <property type="protein sequence ID" value="EFO93395.1"/>
    <property type="molecule type" value="Genomic_DNA"/>
</dbReference>